<dbReference type="InterPro" id="IPR001245">
    <property type="entry name" value="Ser-Thr/Tyr_kinase_cat_dom"/>
</dbReference>
<dbReference type="PANTHER" id="PTHR27000">
    <property type="entry name" value="LEUCINE-RICH REPEAT RECEPTOR-LIKE PROTEIN KINASE FAMILY PROTEIN-RELATED"/>
    <property type="match status" value="1"/>
</dbReference>
<evidence type="ECO:0000313" key="27">
    <source>
        <dbReference type="Proteomes" id="UP001428341"/>
    </source>
</evidence>
<dbReference type="FunFam" id="1.10.510.10:FF:000358">
    <property type="entry name" value="Putative leucine-rich repeat receptor-like serine/threonine-protein kinase"/>
    <property type="match status" value="1"/>
</dbReference>
<reference evidence="26 27" key="1">
    <citation type="submission" date="2024-05" db="EMBL/GenBank/DDBJ databases">
        <title>Haplotype-resolved chromosome-level genome assembly of Huyou (Citrus changshanensis).</title>
        <authorList>
            <person name="Miao C."/>
            <person name="Chen W."/>
            <person name="Wu Y."/>
            <person name="Wang L."/>
            <person name="Zhao S."/>
            <person name="Grierson D."/>
            <person name="Xu C."/>
            <person name="Chen K."/>
        </authorList>
    </citation>
    <scope>NUCLEOTIDE SEQUENCE [LARGE SCALE GENOMIC DNA]</scope>
    <source>
        <strain evidence="26">01-14</strain>
        <tissue evidence="26">Leaf</tissue>
    </source>
</reference>
<dbReference type="InterPro" id="IPR011009">
    <property type="entry name" value="Kinase-like_dom_sf"/>
</dbReference>
<dbReference type="Pfam" id="PF00560">
    <property type="entry name" value="LRR_1"/>
    <property type="match status" value="5"/>
</dbReference>
<comment type="catalytic activity">
    <reaction evidence="21">
        <text>L-seryl-[protein] + ATP = O-phospho-L-seryl-[protein] + ADP + H(+)</text>
        <dbReference type="Rhea" id="RHEA:17989"/>
        <dbReference type="Rhea" id="RHEA-COMP:9863"/>
        <dbReference type="Rhea" id="RHEA-COMP:11604"/>
        <dbReference type="ChEBI" id="CHEBI:15378"/>
        <dbReference type="ChEBI" id="CHEBI:29999"/>
        <dbReference type="ChEBI" id="CHEBI:30616"/>
        <dbReference type="ChEBI" id="CHEBI:83421"/>
        <dbReference type="ChEBI" id="CHEBI:456216"/>
        <dbReference type="EC" id="2.7.11.1"/>
    </reaction>
</comment>
<evidence type="ECO:0000256" key="23">
    <source>
        <dbReference type="SAM" id="Phobius"/>
    </source>
</evidence>
<evidence type="ECO:0000256" key="16">
    <source>
        <dbReference type="ARBA" id="ARBA00022989"/>
    </source>
</evidence>
<dbReference type="SMART" id="SM00369">
    <property type="entry name" value="LRR_TYP"/>
    <property type="match status" value="12"/>
</dbReference>
<dbReference type="InterPro" id="IPR003591">
    <property type="entry name" value="Leu-rich_rpt_typical-subtyp"/>
</dbReference>
<dbReference type="GO" id="GO:0004674">
    <property type="term" value="F:protein serine/threonine kinase activity"/>
    <property type="evidence" value="ECO:0007669"/>
    <property type="project" value="UniProtKB-KW"/>
</dbReference>
<dbReference type="InterPro" id="IPR013210">
    <property type="entry name" value="LRR_N_plant-typ"/>
</dbReference>
<comment type="caution">
    <text evidence="26">The sequence shown here is derived from an EMBL/GenBank/DDBJ whole genome shotgun (WGS) entry which is preliminary data.</text>
</comment>
<dbReference type="InterPro" id="IPR008271">
    <property type="entry name" value="Ser/Thr_kinase_AS"/>
</dbReference>
<dbReference type="PRINTS" id="PR00019">
    <property type="entry name" value="LEURICHRPT"/>
</dbReference>
<dbReference type="SMART" id="SM00220">
    <property type="entry name" value="S_TKc"/>
    <property type="match status" value="1"/>
</dbReference>
<feature type="transmembrane region" description="Helical" evidence="23">
    <location>
        <begin position="650"/>
        <end position="673"/>
    </location>
</feature>
<dbReference type="PROSITE" id="PS50011">
    <property type="entry name" value="PROTEIN_KINASE_DOM"/>
    <property type="match status" value="1"/>
</dbReference>
<dbReference type="GO" id="GO:0005524">
    <property type="term" value="F:ATP binding"/>
    <property type="evidence" value="ECO:0007669"/>
    <property type="project" value="UniProtKB-UniRule"/>
</dbReference>
<evidence type="ECO:0000256" key="15">
    <source>
        <dbReference type="ARBA" id="ARBA00022840"/>
    </source>
</evidence>
<evidence type="ECO:0000256" key="18">
    <source>
        <dbReference type="ARBA" id="ARBA00023170"/>
    </source>
</evidence>
<dbReference type="Gene3D" id="3.30.200.20">
    <property type="entry name" value="Phosphorylase Kinase, domain 1"/>
    <property type="match status" value="1"/>
</dbReference>
<keyword evidence="9" id="KW-0808">Transferase</keyword>
<sequence>MHSSTFPLMRLATFAILLHIIKWLSLGVDSASLSIVTDREALISFKSQINLGSSPSSPLSSWNISQSSSPCSWSGVTCNNFGQRVIGLNLSGFGLEGTISPQIGNLSLLRSLQLQNNKLSGTLPSEIGYLFRLRVLNISFNSLRGVIPLNISKLTELKILDLMANKITGRVPDEPLRNLRSLQVLNLGKNLLWGSIPPSIANLSSLNTLNLGTNNLTGSIPSDLSRLQNLKFLDLTINNLIGTVPSTIYNMTSLVYLGLASNQLWGEIPYDVGDQLPNLLGFNFCFNKFTGKIPGSLHNLTNIQIIRIAHNLLEGTVPPGLGNLPFLQMYNIGFNKIVGSGDEGLSFITSLTNSTRLNFLAFDGNQFEGEIPESIGNLSNVLSKLYMGGNRFYGKIPTSIGRLRSLTLLNLSYNSISGEIATEIGQLQELQSLDLAGNQISGSIPNSLGNLRKLNQIDLSGNELASEIPTSFGNFQNLLSIDLSNNRLNGNIPKEILSLSSLTTIVNLSKNFLDGTLPEEIGMLGNVVTIDLSANGLSGNLPNSFKNCKSLEKLLMANNKFSGPIPNILAELKGLEVLDLSSNKLSGSIPSDLQNLQALRSLNLTFNNLEGVVPREGIFGNTSMVHLEGNPKLCLHLGCENPHSHGRRQIIIYIIVAIIAIIAGCFLFFWLIIVRKSKAKRIGVSTLFKLSAQMISYDELRRATGNFSHENLIGSGSFGSVYKGYLREGISVAVKVLDIESTGTWKSFFAECEALRNARHRNLVKLITSCSSLDFKKMEFLALVYEFLGNGSLGDWIHGRRKNEHGNGLNFLERLNIAIDIASALDYLHNDCEVPIVHCDLKPGNILLDEDMTAKVGDFGLARSLLERIGNQSSISSTHVLKGSIGYIPPEYGLGEKPSTAGDVYSFGVMLLEIFTGMSPTHESFAGEVSLVKWVESNFPKNALQVLDRELRQLMMSSESQTIQLHDCLITIIESVGLSCTTESPGGRIDIREALRRLKNAQKILLKRRQPNENTMN</sequence>
<dbReference type="Gene3D" id="3.80.10.10">
    <property type="entry name" value="Ribonuclease Inhibitor"/>
    <property type="match status" value="3"/>
</dbReference>
<dbReference type="FunFam" id="3.80.10.10:FF:000317">
    <property type="entry name" value="Inactive leucine-rich repeat receptor-like protein kinase"/>
    <property type="match status" value="1"/>
</dbReference>
<dbReference type="FunFam" id="3.80.10.10:FF:000470">
    <property type="entry name" value="LRR receptor-like serine/threonine-protein kinase RPK2"/>
    <property type="match status" value="1"/>
</dbReference>
<evidence type="ECO:0000256" key="13">
    <source>
        <dbReference type="ARBA" id="ARBA00022741"/>
    </source>
</evidence>
<keyword evidence="27" id="KW-1185">Reference proteome</keyword>
<feature type="chain" id="PRO_5043034023" description="non-specific serine/threonine protein kinase" evidence="24">
    <location>
        <begin position="28"/>
        <end position="1017"/>
    </location>
</feature>
<dbReference type="Pfam" id="PF08263">
    <property type="entry name" value="LRRNT_2"/>
    <property type="match status" value="1"/>
</dbReference>
<dbReference type="FunFam" id="3.80.10.10:FF:000275">
    <property type="entry name" value="Leucine-rich repeat receptor-like protein kinase"/>
    <property type="match status" value="1"/>
</dbReference>
<dbReference type="PROSITE" id="PS00107">
    <property type="entry name" value="PROTEIN_KINASE_ATP"/>
    <property type="match status" value="1"/>
</dbReference>
<keyword evidence="12" id="KW-0677">Repeat</keyword>
<evidence type="ECO:0000256" key="4">
    <source>
        <dbReference type="ARBA" id="ARBA00012513"/>
    </source>
</evidence>
<comment type="catalytic activity">
    <reaction evidence="20">
        <text>L-threonyl-[protein] + ATP = O-phospho-L-threonyl-[protein] + ADP + H(+)</text>
        <dbReference type="Rhea" id="RHEA:46608"/>
        <dbReference type="Rhea" id="RHEA-COMP:11060"/>
        <dbReference type="Rhea" id="RHEA-COMP:11605"/>
        <dbReference type="ChEBI" id="CHEBI:15378"/>
        <dbReference type="ChEBI" id="CHEBI:30013"/>
        <dbReference type="ChEBI" id="CHEBI:30616"/>
        <dbReference type="ChEBI" id="CHEBI:61977"/>
        <dbReference type="ChEBI" id="CHEBI:456216"/>
        <dbReference type="EC" id="2.7.11.1"/>
    </reaction>
</comment>
<evidence type="ECO:0000256" key="3">
    <source>
        <dbReference type="ARBA" id="ARBA00009592"/>
    </source>
</evidence>
<dbReference type="PANTHER" id="PTHR27000:SF781">
    <property type="entry name" value="PROTEIN KINASE DOMAIN-CONTAINING PROTEIN"/>
    <property type="match status" value="1"/>
</dbReference>
<accession>A0AAP0MQD6</accession>
<dbReference type="InterPro" id="IPR000719">
    <property type="entry name" value="Prot_kinase_dom"/>
</dbReference>
<keyword evidence="13 22" id="KW-0547">Nucleotide-binding</keyword>
<feature type="signal peptide" evidence="24">
    <location>
        <begin position="1"/>
        <end position="27"/>
    </location>
</feature>
<evidence type="ECO:0000256" key="1">
    <source>
        <dbReference type="ARBA" id="ARBA00004251"/>
    </source>
</evidence>
<dbReference type="CDD" id="cd14066">
    <property type="entry name" value="STKc_IRAK"/>
    <property type="match status" value="1"/>
</dbReference>
<keyword evidence="16 23" id="KW-1133">Transmembrane helix</keyword>
<evidence type="ECO:0000256" key="24">
    <source>
        <dbReference type="SAM" id="SignalP"/>
    </source>
</evidence>
<comment type="subcellular location">
    <subcellularLocation>
        <location evidence="1">Cell membrane</location>
        <topology evidence="1">Single-pass type I membrane protein</topology>
    </subcellularLocation>
</comment>
<feature type="binding site" evidence="22">
    <location>
        <position position="735"/>
    </location>
    <ligand>
        <name>ATP</name>
        <dbReference type="ChEBI" id="CHEBI:30616"/>
    </ligand>
</feature>
<organism evidence="26 27">
    <name type="scientific">Citrus x changshan-huyou</name>
    <dbReference type="NCBI Taxonomy" id="2935761"/>
    <lineage>
        <taxon>Eukaryota</taxon>
        <taxon>Viridiplantae</taxon>
        <taxon>Streptophyta</taxon>
        <taxon>Embryophyta</taxon>
        <taxon>Tracheophyta</taxon>
        <taxon>Spermatophyta</taxon>
        <taxon>Magnoliopsida</taxon>
        <taxon>eudicotyledons</taxon>
        <taxon>Gunneridae</taxon>
        <taxon>Pentapetalae</taxon>
        <taxon>rosids</taxon>
        <taxon>malvids</taxon>
        <taxon>Sapindales</taxon>
        <taxon>Rutaceae</taxon>
        <taxon>Aurantioideae</taxon>
        <taxon>Citrus</taxon>
    </lineage>
</organism>
<evidence type="ECO:0000256" key="12">
    <source>
        <dbReference type="ARBA" id="ARBA00022737"/>
    </source>
</evidence>
<evidence type="ECO:0000256" key="17">
    <source>
        <dbReference type="ARBA" id="ARBA00023136"/>
    </source>
</evidence>
<comment type="similarity">
    <text evidence="2">Belongs to the protein kinase superfamily. Ser/Thr protein kinase family.</text>
</comment>
<evidence type="ECO:0000256" key="21">
    <source>
        <dbReference type="ARBA" id="ARBA00048679"/>
    </source>
</evidence>
<dbReference type="PROSITE" id="PS00108">
    <property type="entry name" value="PROTEIN_KINASE_ST"/>
    <property type="match status" value="1"/>
</dbReference>
<evidence type="ECO:0000256" key="9">
    <source>
        <dbReference type="ARBA" id="ARBA00022679"/>
    </source>
</evidence>
<keyword evidence="18" id="KW-0675">Receptor</keyword>
<dbReference type="GO" id="GO:0005886">
    <property type="term" value="C:plasma membrane"/>
    <property type="evidence" value="ECO:0007669"/>
    <property type="project" value="UniProtKB-SubCell"/>
</dbReference>
<evidence type="ECO:0000256" key="11">
    <source>
        <dbReference type="ARBA" id="ARBA00022729"/>
    </source>
</evidence>
<evidence type="ECO:0000256" key="5">
    <source>
        <dbReference type="ARBA" id="ARBA00022475"/>
    </source>
</evidence>
<keyword evidence="8" id="KW-0433">Leucine-rich repeat</keyword>
<dbReference type="InterPro" id="IPR017441">
    <property type="entry name" value="Protein_kinase_ATP_BS"/>
</dbReference>
<keyword evidence="6" id="KW-0723">Serine/threonine-protein kinase</keyword>
<protein>
    <recommendedName>
        <fullName evidence="4">non-specific serine/threonine protein kinase</fullName>
        <ecNumber evidence="4">2.7.11.1</ecNumber>
    </recommendedName>
</protein>
<dbReference type="PROSITE" id="PS51450">
    <property type="entry name" value="LRR"/>
    <property type="match status" value="2"/>
</dbReference>
<dbReference type="EC" id="2.7.11.1" evidence="4"/>
<keyword evidence="11 24" id="KW-0732">Signal</keyword>
<dbReference type="SMART" id="SM00365">
    <property type="entry name" value="LRR_SD22"/>
    <property type="match status" value="4"/>
</dbReference>
<dbReference type="FunFam" id="3.30.200.20:FF:000432">
    <property type="entry name" value="LRR receptor-like serine/threonine-protein kinase EFR"/>
    <property type="match status" value="1"/>
</dbReference>
<feature type="domain" description="Protein kinase" evidence="25">
    <location>
        <begin position="707"/>
        <end position="1005"/>
    </location>
</feature>
<keyword evidence="10 23" id="KW-0812">Transmembrane</keyword>
<dbReference type="InterPro" id="IPR001611">
    <property type="entry name" value="Leu-rich_rpt"/>
</dbReference>
<evidence type="ECO:0000256" key="7">
    <source>
        <dbReference type="ARBA" id="ARBA00022553"/>
    </source>
</evidence>
<evidence type="ECO:0000256" key="6">
    <source>
        <dbReference type="ARBA" id="ARBA00022527"/>
    </source>
</evidence>
<keyword evidence="19" id="KW-0325">Glycoprotein</keyword>
<evidence type="ECO:0000256" key="22">
    <source>
        <dbReference type="PROSITE-ProRule" id="PRU10141"/>
    </source>
</evidence>
<evidence type="ECO:0000256" key="2">
    <source>
        <dbReference type="ARBA" id="ARBA00008684"/>
    </source>
</evidence>
<dbReference type="Pfam" id="PF07714">
    <property type="entry name" value="PK_Tyr_Ser-Thr"/>
    <property type="match status" value="1"/>
</dbReference>
<evidence type="ECO:0000259" key="25">
    <source>
        <dbReference type="PROSITE" id="PS50011"/>
    </source>
</evidence>
<dbReference type="InterPro" id="IPR032675">
    <property type="entry name" value="LRR_dom_sf"/>
</dbReference>
<dbReference type="SUPFAM" id="SSF52047">
    <property type="entry name" value="RNI-like"/>
    <property type="match status" value="1"/>
</dbReference>
<dbReference type="SUPFAM" id="SSF56112">
    <property type="entry name" value="Protein kinase-like (PK-like)"/>
    <property type="match status" value="1"/>
</dbReference>
<comment type="similarity">
    <text evidence="3">Belongs to the RLP family.</text>
</comment>
<keyword evidence="5" id="KW-1003">Cell membrane</keyword>
<keyword evidence="15 22" id="KW-0067">ATP-binding</keyword>
<evidence type="ECO:0000256" key="20">
    <source>
        <dbReference type="ARBA" id="ARBA00047899"/>
    </source>
</evidence>
<gene>
    <name evidence="26" type="ORF">WN944_009759</name>
</gene>
<name>A0AAP0MQD6_9ROSI</name>
<evidence type="ECO:0000256" key="10">
    <source>
        <dbReference type="ARBA" id="ARBA00022692"/>
    </source>
</evidence>
<keyword evidence="17 23" id="KW-0472">Membrane</keyword>
<evidence type="ECO:0000256" key="19">
    <source>
        <dbReference type="ARBA" id="ARBA00023180"/>
    </source>
</evidence>
<dbReference type="GO" id="GO:0051606">
    <property type="term" value="P:detection of stimulus"/>
    <property type="evidence" value="ECO:0007669"/>
    <property type="project" value="UniProtKB-ARBA"/>
</dbReference>
<evidence type="ECO:0000313" key="26">
    <source>
        <dbReference type="EMBL" id="KAK9221333.1"/>
    </source>
</evidence>
<dbReference type="SUPFAM" id="SSF52058">
    <property type="entry name" value="L domain-like"/>
    <property type="match status" value="1"/>
</dbReference>
<evidence type="ECO:0000256" key="14">
    <source>
        <dbReference type="ARBA" id="ARBA00022777"/>
    </source>
</evidence>
<dbReference type="EMBL" id="JBCGBO010000002">
    <property type="protein sequence ID" value="KAK9221333.1"/>
    <property type="molecule type" value="Genomic_DNA"/>
</dbReference>
<dbReference type="Proteomes" id="UP001428341">
    <property type="component" value="Unassembled WGS sequence"/>
</dbReference>
<keyword evidence="14" id="KW-0418">Kinase</keyword>
<evidence type="ECO:0000256" key="8">
    <source>
        <dbReference type="ARBA" id="ARBA00022614"/>
    </source>
</evidence>
<dbReference type="AlphaFoldDB" id="A0AAP0MQD6"/>
<proteinExistence type="inferred from homology"/>
<dbReference type="Gene3D" id="1.10.510.10">
    <property type="entry name" value="Transferase(Phosphotransferase) domain 1"/>
    <property type="match status" value="1"/>
</dbReference>
<dbReference type="Pfam" id="PF13855">
    <property type="entry name" value="LRR_8"/>
    <property type="match status" value="3"/>
</dbReference>
<keyword evidence="7" id="KW-0597">Phosphoprotein</keyword>